<evidence type="ECO:0000256" key="1">
    <source>
        <dbReference type="SAM" id="MobiDB-lite"/>
    </source>
</evidence>
<protein>
    <submittedName>
        <fullName evidence="2">Ankyrin repeat-containing protein</fullName>
    </submittedName>
</protein>
<dbReference type="Proteomes" id="UP000007589">
    <property type="component" value="Chromosome"/>
</dbReference>
<dbReference type="HOGENOM" id="CLU_2957719_0_0_5"/>
<organism evidence="2 3">
    <name type="scientific">Rickettsia australis (strain Cutlack)</name>
    <dbReference type="NCBI Taxonomy" id="1105110"/>
    <lineage>
        <taxon>Bacteria</taxon>
        <taxon>Pseudomonadati</taxon>
        <taxon>Pseudomonadota</taxon>
        <taxon>Alphaproteobacteria</taxon>
        <taxon>Rickettsiales</taxon>
        <taxon>Rickettsiaceae</taxon>
        <taxon>Rickettsieae</taxon>
        <taxon>Rickettsia</taxon>
        <taxon>spotted fever group</taxon>
    </lineage>
</organism>
<dbReference type="AlphaFoldDB" id="H8K8K9"/>
<proteinExistence type="predicted"/>
<accession>H8K8K9</accession>
<sequence>MRKQTVPILPTSDLSQYKTPSLNSLDSEREMKPASVNSDIEELEVLFKDKTKSGIKAFI</sequence>
<dbReference type="RefSeq" id="WP_014413122.1">
    <property type="nucleotide sequence ID" value="NC_017058.1"/>
</dbReference>
<keyword evidence="3" id="KW-1185">Reference proteome</keyword>
<gene>
    <name evidence="2" type="ordered locus">MC5_06820</name>
</gene>
<reference evidence="3" key="1">
    <citation type="submission" date="2012-02" db="EMBL/GenBank/DDBJ databases">
        <title>Complete genome sequence of Rickettsia australis strain Cutlack.</title>
        <authorList>
            <person name="Johnson S.L."/>
            <person name="Munk A.C."/>
            <person name="Han S."/>
            <person name="Bruce D.C."/>
            <person name="Dasch G.A."/>
        </authorList>
    </citation>
    <scope>NUCLEOTIDE SEQUENCE [LARGE SCALE GENOMIC DNA]</scope>
    <source>
        <strain evidence="3">Cutlack</strain>
    </source>
</reference>
<dbReference type="KEGG" id="rau:MC5_06820"/>
<evidence type="ECO:0000313" key="3">
    <source>
        <dbReference type="Proteomes" id="UP000007589"/>
    </source>
</evidence>
<dbReference type="EMBL" id="CP003338">
    <property type="protein sequence ID" value="AFC71602.1"/>
    <property type="molecule type" value="Genomic_DNA"/>
</dbReference>
<feature type="compositionally biased region" description="Polar residues" evidence="1">
    <location>
        <begin position="12"/>
        <end position="25"/>
    </location>
</feature>
<evidence type="ECO:0000313" key="2">
    <source>
        <dbReference type="EMBL" id="AFC71602.1"/>
    </source>
</evidence>
<feature type="region of interest" description="Disordered" evidence="1">
    <location>
        <begin position="1"/>
        <end position="30"/>
    </location>
</feature>
<name>H8K8K9_RICAC</name>